<evidence type="ECO:0000313" key="3">
    <source>
        <dbReference type="EMBL" id="MFC5771237.1"/>
    </source>
</evidence>
<evidence type="ECO:0000313" key="4">
    <source>
        <dbReference type="Proteomes" id="UP001595974"/>
    </source>
</evidence>
<dbReference type="RefSeq" id="WP_083200207.1">
    <property type="nucleotide sequence ID" value="NZ_JBHSOG010000093.1"/>
</dbReference>
<evidence type="ECO:0000259" key="1">
    <source>
        <dbReference type="Pfam" id="PF06527"/>
    </source>
</evidence>
<keyword evidence="4" id="KW-1185">Reference proteome</keyword>
<gene>
    <name evidence="3" type="ORF">ACFPTN_17795</name>
</gene>
<dbReference type="Pfam" id="PF06527">
    <property type="entry name" value="TniQ"/>
    <property type="match status" value="1"/>
</dbReference>
<dbReference type="InterPro" id="IPR009492">
    <property type="entry name" value="TniQ"/>
</dbReference>
<protein>
    <submittedName>
        <fullName evidence="3">TnsD family Tn7-like transposition protein</fullName>
    </submittedName>
</protein>
<feature type="domain" description="TniQ" evidence="1">
    <location>
        <begin position="26"/>
        <end position="179"/>
    </location>
</feature>
<evidence type="ECO:0000259" key="2">
    <source>
        <dbReference type="Pfam" id="PF15978"/>
    </source>
</evidence>
<feature type="domain" description="Transposon Tn7 transposition protein TnsD C-terminal" evidence="2">
    <location>
        <begin position="228"/>
        <end position="583"/>
    </location>
</feature>
<dbReference type="Pfam" id="PF15978">
    <property type="entry name" value="TnsD"/>
    <property type="match status" value="1"/>
</dbReference>
<proteinExistence type="predicted"/>
<reference evidence="4" key="1">
    <citation type="journal article" date="2019" name="Int. J. Syst. Evol. Microbiol.">
        <title>The Global Catalogue of Microorganisms (GCM) 10K type strain sequencing project: providing services to taxonomists for standard genome sequencing and annotation.</title>
        <authorList>
            <consortium name="The Broad Institute Genomics Platform"/>
            <consortium name="The Broad Institute Genome Sequencing Center for Infectious Disease"/>
            <person name="Wu L."/>
            <person name="Ma J."/>
        </authorList>
    </citation>
    <scope>NUCLEOTIDE SEQUENCE [LARGE SCALE GENOMIC DNA]</scope>
    <source>
        <strain evidence="4">SHR3</strain>
    </source>
</reference>
<accession>A0ABW1AVQ2</accession>
<name>A0ABW1AVQ2_9RHOO</name>
<comment type="caution">
    <text evidence="3">The sequence shown here is derived from an EMBL/GenBank/DDBJ whole genome shotgun (WGS) entry which is preliminary data.</text>
</comment>
<dbReference type="InterPro" id="IPR032750">
    <property type="entry name" value="TnsD_C"/>
</dbReference>
<dbReference type="EMBL" id="JBHSOG010000093">
    <property type="protein sequence ID" value="MFC5771237.1"/>
    <property type="molecule type" value="Genomic_DNA"/>
</dbReference>
<dbReference type="Proteomes" id="UP001595974">
    <property type="component" value="Unassembled WGS sequence"/>
</dbReference>
<organism evidence="3 4">
    <name type="scientific">Thauera sinica</name>
    <dbReference type="NCBI Taxonomy" id="2665146"/>
    <lineage>
        <taxon>Bacteria</taxon>
        <taxon>Pseudomonadati</taxon>
        <taxon>Pseudomonadota</taxon>
        <taxon>Betaproteobacteria</taxon>
        <taxon>Rhodocyclales</taxon>
        <taxon>Zoogloeaceae</taxon>
        <taxon>Thauera</taxon>
    </lineage>
</organism>
<sequence>MDWSSTRLKASQSFVRALKKRRDMLPALYEGETLYSLLTATQRLRADSRAEVTCATLFGSPVAGLRHDFPSHLDEFSRRTRGVFGTPEVLAMQHSVLPYFTAFRNQDVVDRAIIAMAGNTVNRLKFILGLPASPAGANYPLSFCKTCTDVDINRDGRAHWHRIHQLPASYLCPIHHELLLTSEVRLNGLGRSQLFLPGDQDLNVRATALELTPDALPILRRFSALSAATLTKSLPGGFNEASLQACYRFGLTQLGLLTPAGFIRANDFVSAVTAHFRPISSLSPFHRVVSTSCSSSLLRLIRKPRNGIPTLTHLVLIEFLFGDWERFVSAYRWESQLSLSFNCTDLLTSRDDELPPTDFASALNRIADGYRTNQGSLRALCTAEGVDINTAMRWIGRLGLADISRRPRVVTNTVRRLVVSLLEAGHPLRDVCAQTSLSKSTVDRILNDNSTLRATWKASALERRRKIERDRLDDFLALNPEATMPVVRATTGIGYSWLLRHDRLWLRSRVRKSVRTGMAEHKRVPRVDWSGRDAQCLAALQIVAESLELSANEILKAPAILRRLPKLPFKPRLERLPESRKYIESLLDDLRDLRAAN</sequence>